<accession>A0A135ZZP3</accession>
<evidence type="ECO:0000256" key="2">
    <source>
        <dbReference type="ARBA" id="ARBA00022448"/>
    </source>
</evidence>
<dbReference type="GO" id="GO:0005506">
    <property type="term" value="F:iron ion binding"/>
    <property type="evidence" value="ECO:0007669"/>
    <property type="project" value="InterPro"/>
</dbReference>
<dbReference type="SUPFAM" id="SSF57802">
    <property type="entry name" value="Rubredoxin-like"/>
    <property type="match status" value="1"/>
</dbReference>
<dbReference type="Gene3D" id="2.20.28.10">
    <property type="match status" value="1"/>
</dbReference>
<dbReference type="Proteomes" id="UP000070299">
    <property type="component" value="Unassembled WGS sequence"/>
</dbReference>
<keyword evidence="5" id="KW-0408">Iron</keyword>
<name>A0A135ZZP3_9ALTE</name>
<sequence>MAKFECPDCAYIYDENKGAAHEGYPAGTLWAKIPEDFPCPDCFVTEKPDFIAIADDK</sequence>
<feature type="domain" description="Rubredoxin-like" evidence="6">
    <location>
        <begin position="1"/>
        <end position="53"/>
    </location>
</feature>
<dbReference type="PANTHER" id="PTHR47627:SF1">
    <property type="entry name" value="RUBREDOXIN-1-RELATED"/>
    <property type="match status" value="1"/>
</dbReference>
<reference evidence="8" key="1">
    <citation type="submission" date="2016-02" db="EMBL/GenBank/DDBJ databases">
        <authorList>
            <person name="Schultz-Johansen M."/>
            <person name="Glaring M.A."/>
            <person name="Bech P.K."/>
            <person name="Stougaard P."/>
        </authorList>
    </citation>
    <scope>NUCLEOTIDE SEQUENCE [LARGE SCALE GENOMIC DNA]</scope>
    <source>
        <strain evidence="8">S66</strain>
    </source>
</reference>
<dbReference type="EMBL" id="LSNE01000006">
    <property type="protein sequence ID" value="KXI28466.1"/>
    <property type="molecule type" value="Genomic_DNA"/>
</dbReference>
<keyword evidence="3" id="KW-0479">Metal-binding</keyword>
<evidence type="ECO:0000256" key="5">
    <source>
        <dbReference type="ARBA" id="ARBA00023004"/>
    </source>
</evidence>
<evidence type="ECO:0000256" key="4">
    <source>
        <dbReference type="ARBA" id="ARBA00022982"/>
    </source>
</evidence>
<comment type="caution">
    <text evidence="7">The sequence shown here is derived from an EMBL/GenBank/DDBJ whole genome shotgun (WGS) entry which is preliminary data.</text>
</comment>
<proteinExistence type="predicted"/>
<evidence type="ECO:0000256" key="3">
    <source>
        <dbReference type="ARBA" id="ARBA00022723"/>
    </source>
</evidence>
<dbReference type="OrthoDB" id="9800607at2"/>
<dbReference type="GO" id="GO:0043448">
    <property type="term" value="P:alkane catabolic process"/>
    <property type="evidence" value="ECO:0007669"/>
    <property type="project" value="TreeGrafter"/>
</dbReference>
<keyword evidence="8" id="KW-1185">Reference proteome</keyword>
<dbReference type="STRING" id="1799789.AX660_15340"/>
<dbReference type="Pfam" id="PF00301">
    <property type="entry name" value="Rubredoxin"/>
    <property type="match status" value="1"/>
</dbReference>
<comment type="cofactor">
    <cofactor evidence="1">
        <name>Fe(3+)</name>
        <dbReference type="ChEBI" id="CHEBI:29034"/>
    </cofactor>
</comment>
<dbReference type="RefSeq" id="WP_068377358.1">
    <property type="nucleotide sequence ID" value="NZ_LSNE01000006.1"/>
</dbReference>
<keyword evidence="4" id="KW-0249">Electron transport</keyword>
<evidence type="ECO:0000313" key="7">
    <source>
        <dbReference type="EMBL" id="KXI28466.1"/>
    </source>
</evidence>
<dbReference type="AlphaFoldDB" id="A0A135ZZP3"/>
<dbReference type="PANTHER" id="PTHR47627">
    <property type="entry name" value="RUBREDOXIN"/>
    <property type="match status" value="1"/>
</dbReference>
<keyword evidence="2" id="KW-0813">Transport</keyword>
<evidence type="ECO:0000256" key="1">
    <source>
        <dbReference type="ARBA" id="ARBA00001965"/>
    </source>
</evidence>
<evidence type="ECO:0000259" key="6">
    <source>
        <dbReference type="PROSITE" id="PS50903"/>
    </source>
</evidence>
<evidence type="ECO:0000313" key="8">
    <source>
        <dbReference type="Proteomes" id="UP000070299"/>
    </source>
</evidence>
<dbReference type="InterPro" id="IPR050526">
    <property type="entry name" value="Rubredoxin_ET"/>
</dbReference>
<dbReference type="InterPro" id="IPR024934">
    <property type="entry name" value="Rubredoxin-like_dom"/>
</dbReference>
<dbReference type="PROSITE" id="PS50903">
    <property type="entry name" value="RUBREDOXIN_LIKE"/>
    <property type="match status" value="1"/>
</dbReference>
<protein>
    <submittedName>
        <fullName evidence="7">Rubredoxin</fullName>
    </submittedName>
</protein>
<dbReference type="InterPro" id="IPR024935">
    <property type="entry name" value="Rubredoxin_dom"/>
</dbReference>
<organism evidence="7 8">
    <name type="scientific">Paraglaciecola hydrolytica</name>
    <dbReference type="NCBI Taxonomy" id="1799789"/>
    <lineage>
        <taxon>Bacteria</taxon>
        <taxon>Pseudomonadati</taxon>
        <taxon>Pseudomonadota</taxon>
        <taxon>Gammaproteobacteria</taxon>
        <taxon>Alteromonadales</taxon>
        <taxon>Alteromonadaceae</taxon>
        <taxon>Paraglaciecola</taxon>
    </lineage>
</organism>
<dbReference type="GO" id="GO:0009055">
    <property type="term" value="F:electron transfer activity"/>
    <property type="evidence" value="ECO:0007669"/>
    <property type="project" value="TreeGrafter"/>
</dbReference>
<gene>
    <name evidence="7" type="ORF">AX660_15340</name>
</gene>